<dbReference type="AlphaFoldDB" id="A0A840WLQ2"/>
<dbReference type="PANTHER" id="PTHR43519:SF1">
    <property type="entry name" value="ATP-DEPENDENT RNA HELICASE HRPB"/>
    <property type="match status" value="1"/>
</dbReference>
<dbReference type="GO" id="GO:0005524">
    <property type="term" value="F:ATP binding"/>
    <property type="evidence" value="ECO:0007669"/>
    <property type="project" value="UniProtKB-KW"/>
</dbReference>
<keyword evidence="9" id="KW-1185">Reference proteome</keyword>
<feature type="domain" description="Helicase ATP-binding" evidence="6">
    <location>
        <begin position="13"/>
        <end position="176"/>
    </location>
</feature>
<evidence type="ECO:0000256" key="1">
    <source>
        <dbReference type="ARBA" id="ARBA00022741"/>
    </source>
</evidence>
<dbReference type="GO" id="GO:0016787">
    <property type="term" value="F:hydrolase activity"/>
    <property type="evidence" value="ECO:0007669"/>
    <property type="project" value="UniProtKB-KW"/>
</dbReference>
<dbReference type="Proteomes" id="UP000553766">
    <property type="component" value="Unassembled WGS sequence"/>
</dbReference>
<dbReference type="EC" id="3.6.4.13" evidence="8"/>
<dbReference type="SMART" id="SM00847">
    <property type="entry name" value="HA2"/>
    <property type="match status" value="1"/>
</dbReference>
<name>A0A840WLQ2_9RHOB</name>
<feature type="region of interest" description="Disordered" evidence="5">
    <location>
        <begin position="791"/>
        <end position="815"/>
    </location>
</feature>
<dbReference type="NCBIfam" id="TIGR01970">
    <property type="entry name" value="DEAH_box_HrpB"/>
    <property type="match status" value="1"/>
</dbReference>
<dbReference type="EMBL" id="JACIJS010000001">
    <property type="protein sequence ID" value="MBB5514582.1"/>
    <property type="molecule type" value="Genomic_DNA"/>
</dbReference>
<dbReference type="InterPro" id="IPR010225">
    <property type="entry name" value="HrpB"/>
</dbReference>
<sequence>MTLPIEEALPGLLAALAQAGQAVLQAPPGAGKTTRVPLALLEEGRITGRILMLEPRRIATRAAAERMADTLGEPVGARVGYRMRGEAKTSPETRIEVVTEGILTRMIQSSPDLEGIGCVVFDEFHERSIHADLGLALCLEIREALRPDLHLLVMSATLDAEPVAQLMGDAPLITSAGRAFPVTLHHAEQPPRRDWRGFAPDVAETIHRALAHNAGSALVFLPGAGEIRAVARALGPLPENTMLCPLYGGLPFKEQRRAIRPAPTGQRKVVLATSIAETSLTIEDVRIVIDAGLARRARYDPGSGMSRLVTERVTKAEATQRQGRAGRVAAGTCYRMWTKGEEGALAAFPPPEIAAADLAPLALDLALWGADTLPFLTPPPEGTLAEARGLLQRLGALDTSGQITAHGRAMAKLPTHPRLAHMLLAAPSRQTAQIAALLSGRDILRGADQADMGLRLKVLAGQDRGAADPSALSDAQAEAARLARLIPKGGDGAQSAGAILSLAYPDRIGLRRAGDAPRFLLSGGKGAALRNEDALAGQRMLVAADLDGDQTEARIRMALPVSESEIRALHADRLREVRICEWSRRHRRVEARERLMLDALVLEDRRWPNAPEDAIAMAAAEGVGHLGLSALGWSKAALRLRGRVMWLRQRGSEEMPDLSDAALAADLDWLMPYLGRCRDADALYRLDPLPALEALLDWPARQMLDTLAPTHFTAPTGSRVAIDYDGEGGPALAIRLQEMFGLSAHPTIGPDHVPLRIDLLSPAGRPVQMTSDLPGFWASSYADVRRDMRGRYPRHPWPEDPLTADPTRRAKPRGT</sequence>
<dbReference type="InterPro" id="IPR013689">
    <property type="entry name" value="RNA_helicase_ATP-dep_HrpB_C"/>
</dbReference>
<dbReference type="InterPro" id="IPR001650">
    <property type="entry name" value="Helicase_C-like"/>
</dbReference>
<evidence type="ECO:0000313" key="9">
    <source>
        <dbReference type="Proteomes" id="UP000553766"/>
    </source>
</evidence>
<evidence type="ECO:0000259" key="7">
    <source>
        <dbReference type="PROSITE" id="PS51194"/>
    </source>
</evidence>
<dbReference type="SMART" id="SM00487">
    <property type="entry name" value="DEXDc"/>
    <property type="match status" value="1"/>
</dbReference>
<protein>
    <submittedName>
        <fullName evidence="8">ATP-dependent helicase HrpB</fullName>
        <ecNumber evidence="8">3.6.4.13</ecNumber>
    </submittedName>
</protein>
<accession>A0A840WLQ2</accession>
<keyword evidence="2 8" id="KW-0378">Hydrolase</keyword>
<dbReference type="GO" id="GO:0003724">
    <property type="term" value="F:RNA helicase activity"/>
    <property type="evidence" value="ECO:0007669"/>
    <property type="project" value="UniProtKB-EC"/>
</dbReference>
<dbReference type="Pfam" id="PF00270">
    <property type="entry name" value="DEAD"/>
    <property type="match status" value="1"/>
</dbReference>
<evidence type="ECO:0000259" key="6">
    <source>
        <dbReference type="PROSITE" id="PS51192"/>
    </source>
</evidence>
<evidence type="ECO:0000256" key="5">
    <source>
        <dbReference type="SAM" id="MobiDB-lite"/>
    </source>
</evidence>
<dbReference type="CDD" id="cd17990">
    <property type="entry name" value="DEXHc_HrpB"/>
    <property type="match status" value="1"/>
</dbReference>
<comment type="caution">
    <text evidence="8">The sequence shown here is derived from an EMBL/GenBank/DDBJ whole genome shotgun (WGS) entry which is preliminary data.</text>
</comment>
<dbReference type="Pfam" id="PF08482">
    <property type="entry name" value="HrpB_C"/>
    <property type="match status" value="1"/>
</dbReference>
<dbReference type="Gene3D" id="1.20.120.1080">
    <property type="match status" value="1"/>
</dbReference>
<dbReference type="CDD" id="cd18791">
    <property type="entry name" value="SF2_C_RHA"/>
    <property type="match status" value="1"/>
</dbReference>
<dbReference type="InterPro" id="IPR014001">
    <property type="entry name" value="Helicase_ATP-bd"/>
</dbReference>
<dbReference type="InterPro" id="IPR048333">
    <property type="entry name" value="HA2_WH"/>
</dbReference>
<dbReference type="InterPro" id="IPR007502">
    <property type="entry name" value="Helicase-assoc_dom"/>
</dbReference>
<keyword evidence="1" id="KW-0547">Nucleotide-binding</keyword>
<dbReference type="FunFam" id="3.40.50.300:FF:002125">
    <property type="entry name" value="ATP-dependent helicase HrpB"/>
    <property type="match status" value="1"/>
</dbReference>
<gene>
    <name evidence="8" type="ORF">FHS89_000580</name>
</gene>
<evidence type="ECO:0000256" key="3">
    <source>
        <dbReference type="ARBA" id="ARBA00022806"/>
    </source>
</evidence>
<dbReference type="PANTHER" id="PTHR43519">
    <property type="entry name" value="ATP-DEPENDENT RNA HELICASE HRPB"/>
    <property type="match status" value="1"/>
</dbReference>
<dbReference type="GO" id="GO:0003676">
    <property type="term" value="F:nucleic acid binding"/>
    <property type="evidence" value="ECO:0007669"/>
    <property type="project" value="InterPro"/>
</dbReference>
<dbReference type="SUPFAM" id="SSF52540">
    <property type="entry name" value="P-loop containing nucleoside triphosphate hydrolases"/>
    <property type="match status" value="1"/>
</dbReference>
<dbReference type="Pfam" id="PF04408">
    <property type="entry name" value="WHD_HA2"/>
    <property type="match status" value="1"/>
</dbReference>
<keyword evidence="3 8" id="KW-0347">Helicase</keyword>
<dbReference type="InterPro" id="IPR049614">
    <property type="entry name" value="HrpB_DEXH"/>
</dbReference>
<dbReference type="PIRSF" id="PIRSF005496">
    <property type="entry name" value="ATP_hel_hrpB"/>
    <property type="match status" value="1"/>
</dbReference>
<evidence type="ECO:0000256" key="4">
    <source>
        <dbReference type="ARBA" id="ARBA00022840"/>
    </source>
</evidence>
<evidence type="ECO:0000313" key="8">
    <source>
        <dbReference type="EMBL" id="MBB5514582.1"/>
    </source>
</evidence>
<evidence type="ECO:0000256" key="2">
    <source>
        <dbReference type="ARBA" id="ARBA00022801"/>
    </source>
</evidence>
<keyword evidence="4" id="KW-0067">ATP-binding</keyword>
<proteinExistence type="predicted"/>
<dbReference type="Gene3D" id="3.40.50.300">
    <property type="entry name" value="P-loop containing nucleotide triphosphate hydrolases"/>
    <property type="match status" value="2"/>
</dbReference>
<dbReference type="InterPro" id="IPR011545">
    <property type="entry name" value="DEAD/DEAH_box_helicase_dom"/>
</dbReference>
<reference evidence="8 9" key="1">
    <citation type="submission" date="2020-08" db="EMBL/GenBank/DDBJ databases">
        <title>Genomic Encyclopedia of Type Strains, Phase IV (KMG-IV): sequencing the most valuable type-strain genomes for metagenomic binning, comparative biology and taxonomic classification.</title>
        <authorList>
            <person name="Goeker M."/>
        </authorList>
    </citation>
    <scope>NUCLEOTIDE SEQUENCE [LARGE SCALE GENOMIC DNA]</scope>
    <source>
        <strain evidence="8 9">DSM 103377</strain>
    </source>
</reference>
<dbReference type="InterPro" id="IPR027417">
    <property type="entry name" value="P-loop_NTPase"/>
</dbReference>
<dbReference type="RefSeq" id="WP_184008282.1">
    <property type="nucleotide sequence ID" value="NZ_JACIJS010000001.1"/>
</dbReference>
<dbReference type="SMART" id="SM00490">
    <property type="entry name" value="HELICc"/>
    <property type="match status" value="1"/>
</dbReference>
<organism evidence="8 9">
    <name type="scientific">Rubricella aquisinus</name>
    <dbReference type="NCBI Taxonomy" id="2028108"/>
    <lineage>
        <taxon>Bacteria</taxon>
        <taxon>Pseudomonadati</taxon>
        <taxon>Pseudomonadota</taxon>
        <taxon>Alphaproteobacteria</taxon>
        <taxon>Rhodobacterales</taxon>
        <taxon>Paracoccaceae</taxon>
        <taxon>Rubricella</taxon>
    </lineage>
</organism>
<dbReference type="Pfam" id="PF00271">
    <property type="entry name" value="Helicase_C"/>
    <property type="match status" value="1"/>
</dbReference>
<feature type="domain" description="Helicase C-terminal" evidence="7">
    <location>
        <begin position="201"/>
        <end position="369"/>
    </location>
</feature>
<dbReference type="PROSITE" id="PS51194">
    <property type="entry name" value="HELICASE_CTER"/>
    <property type="match status" value="1"/>
</dbReference>
<dbReference type="PROSITE" id="PS51192">
    <property type="entry name" value="HELICASE_ATP_BIND_1"/>
    <property type="match status" value="1"/>
</dbReference>